<dbReference type="STRING" id="246404.A0A507FKR9"/>
<evidence type="ECO:0000256" key="2">
    <source>
        <dbReference type="ARBA" id="ARBA00022448"/>
    </source>
</evidence>
<evidence type="ECO:0000256" key="5">
    <source>
        <dbReference type="SAM" id="Coils"/>
    </source>
</evidence>
<dbReference type="AlphaFoldDB" id="A0A507FKR9"/>
<feature type="domain" description="Exocyst complex component Sec10-like alpha-helical bundle" evidence="6">
    <location>
        <begin position="167"/>
        <end position="760"/>
    </location>
</feature>
<evidence type="ECO:0000259" key="7">
    <source>
        <dbReference type="Pfam" id="PF20667"/>
    </source>
</evidence>
<dbReference type="InterPro" id="IPR009976">
    <property type="entry name" value="Sec10-like"/>
</dbReference>
<feature type="coiled-coil region" evidence="5">
    <location>
        <begin position="46"/>
        <end position="87"/>
    </location>
</feature>
<keyword evidence="4 5" id="KW-0175">Coiled coil</keyword>
<dbReference type="PANTHER" id="PTHR12100">
    <property type="entry name" value="SEC10"/>
    <property type="match status" value="1"/>
</dbReference>
<dbReference type="Pfam" id="PF20667">
    <property type="entry name" value="Sec10_N"/>
    <property type="match status" value="1"/>
</dbReference>
<name>A0A507FKR9_9FUNG</name>
<dbReference type="Pfam" id="PF07393">
    <property type="entry name" value="Sec10_HB"/>
    <property type="match status" value="1"/>
</dbReference>
<dbReference type="GO" id="GO:0000145">
    <property type="term" value="C:exocyst"/>
    <property type="evidence" value="ECO:0007669"/>
    <property type="project" value="TreeGrafter"/>
</dbReference>
<dbReference type="PANTHER" id="PTHR12100:SF0">
    <property type="entry name" value="EXOCYST COMPLEX COMPONENT 5"/>
    <property type="match status" value="1"/>
</dbReference>
<gene>
    <name evidence="8" type="ORF">CcCBS67573_g01811</name>
</gene>
<dbReference type="EMBL" id="QEAP01000033">
    <property type="protein sequence ID" value="TPX76914.1"/>
    <property type="molecule type" value="Genomic_DNA"/>
</dbReference>
<comment type="caution">
    <text evidence="8">The sequence shown here is derived from an EMBL/GenBank/DDBJ whole genome shotgun (WGS) entry which is preliminary data.</text>
</comment>
<dbReference type="GO" id="GO:0006893">
    <property type="term" value="P:Golgi to plasma membrane transport"/>
    <property type="evidence" value="ECO:0007669"/>
    <property type="project" value="TreeGrafter"/>
</dbReference>
<evidence type="ECO:0000256" key="4">
    <source>
        <dbReference type="ARBA" id="ARBA00023054"/>
    </source>
</evidence>
<keyword evidence="3" id="KW-0268">Exocytosis</keyword>
<organism evidence="8 9">
    <name type="scientific">Chytriomyces confervae</name>
    <dbReference type="NCBI Taxonomy" id="246404"/>
    <lineage>
        <taxon>Eukaryota</taxon>
        <taxon>Fungi</taxon>
        <taxon>Fungi incertae sedis</taxon>
        <taxon>Chytridiomycota</taxon>
        <taxon>Chytridiomycota incertae sedis</taxon>
        <taxon>Chytridiomycetes</taxon>
        <taxon>Chytridiales</taxon>
        <taxon>Chytriomycetaceae</taxon>
        <taxon>Chytriomyces</taxon>
    </lineage>
</organism>
<dbReference type="Proteomes" id="UP000320333">
    <property type="component" value="Unassembled WGS sequence"/>
</dbReference>
<comment type="similarity">
    <text evidence="1">Belongs to the SEC10 family.</text>
</comment>
<evidence type="ECO:0000256" key="3">
    <source>
        <dbReference type="ARBA" id="ARBA00022483"/>
    </source>
</evidence>
<sequence length="773" mass="87041">MSTTNFNAFRTFSAKDFIDQKTAAVSANSTLSAALSSRQLEPKPLIKTLESSLDDLLRLRRKVQTKIEDLEDAAQASENARRRKLTEMNSAVEDVQSAFKSLELHLGEVGKTAIRIGEQLETIDKQRRIASEAKDLIYYFQDFNVRREGDEVALEKLRKAGSETEAQTATVMRRLNAISKEMGIPGTEMAKENIERFSEELETNILEQFHAAYVKGEKDRMNRCAKILGDLNGGSSCVQTYINQHEFFINQAKVAADSLGSEPGNQVDKNGSVILNPKLMRLFEEVRTTIPQEWEIIAAVFPNSVSVMQNFVQRVFAQSIQNYIEQELMAADAVSDLHYLRILTIVHESALSLCRHLRKFNKDVIAVQTKTAGIAPIVDRCFDDLFVPYTDNDRYVQVERRCLGARVSGLLSDLNTFLENWKKAAKAKATANPAMQVVGNLLMGLDGTSGKAKTSADSVNATPEASGIPSVALTLKMLEFHLEALRRCKELSKQGDLPRNVLTVYKELIGYAGERYLLISLDLVAENITTLDGKTEPHFHNLEVVRVENAILNLFQMHFQTSILPLLSLSPTIHRDAVITKNEFMEAVETRINAIIKTHVDAIQEWLEIILSKQKRSDYRPRDDNMASYSTSTPTCAQVCEFLDTIHLNAEKYFEGINLTGFLSEVGSIFHMLLLEHMKKFTFSDVGGLILARDLAKYFEVVSSFRIENLTNKFEMIRELGNLYLAKPENLQQVINGGHLSRIDVTLLTPFLKCRVDWSKLEKLGIFFTNTSI</sequence>
<dbReference type="GO" id="GO:0006887">
    <property type="term" value="P:exocytosis"/>
    <property type="evidence" value="ECO:0007669"/>
    <property type="project" value="UniProtKB-KW"/>
</dbReference>
<dbReference type="Gene3D" id="1.20.58.1970">
    <property type="match status" value="1"/>
</dbReference>
<dbReference type="InterPro" id="IPR048625">
    <property type="entry name" value="Sec10_N"/>
</dbReference>
<proteinExistence type="inferred from homology"/>
<accession>A0A507FKR9</accession>
<keyword evidence="2" id="KW-0813">Transport</keyword>
<protein>
    <submittedName>
        <fullName evidence="8">Uncharacterized protein</fullName>
    </submittedName>
</protein>
<keyword evidence="9" id="KW-1185">Reference proteome</keyword>
<dbReference type="OrthoDB" id="125856at2759"/>
<dbReference type="InterPro" id="IPR048627">
    <property type="entry name" value="Sec10_HB"/>
</dbReference>
<reference evidence="8 9" key="1">
    <citation type="journal article" date="2019" name="Sci. Rep.">
        <title>Comparative genomics of chytrid fungi reveal insights into the obligate biotrophic and pathogenic lifestyle of Synchytrium endobioticum.</title>
        <authorList>
            <person name="van de Vossenberg B.T.L.H."/>
            <person name="Warris S."/>
            <person name="Nguyen H.D.T."/>
            <person name="van Gent-Pelzer M.P.E."/>
            <person name="Joly D.L."/>
            <person name="van de Geest H.C."/>
            <person name="Bonants P.J.M."/>
            <person name="Smith D.S."/>
            <person name="Levesque C.A."/>
            <person name="van der Lee T.A.J."/>
        </authorList>
    </citation>
    <scope>NUCLEOTIDE SEQUENCE [LARGE SCALE GENOMIC DNA]</scope>
    <source>
        <strain evidence="8 9">CBS 675.73</strain>
    </source>
</reference>
<evidence type="ECO:0000313" key="8">
    <source>
        <dbReference type="EMBL" id="TPX76914.1"/>
    </source>
</evidence>
<evidence type="ECO:0000313" key="9">
    <source>
        <dbReference type="Proteomes" id="UP000320333"/>
    </source>
</evidence>
<feature type="domain" description="Exocyst complex component Sec10 N-terminal" evidence="7">
    <location>
        <begin position="42"/>
        <end position="158"/>
    </location>
</feature>
<evidence type="ECO:0000256" key="1">
    <source>
        <dbReference type="ARBA" id="ARBA00006572"/>
    </source>
</evidence>
<evidence type="ECO:0000259" key="6">
    <source>
        <dbReference type="Pfam" id="PF07393"/>
    </source>
</evidence>